<organism evidence="6 7">
    <name type="scientific">Archangium violaceum Cb vi76</name>
    <dbReference type="NCBI Taxonomy" id="1406225"/>
    <lineage>
        <taxon>Bacteria</taxon>
        <taxon>Pseudomonadati</taxon>
        <taxon>Myxococcota</taxon>
        <taxon>Myxococcia</taxon>
        <taxon>Myxococcales</taxon>
        <taxon>Cystobacterineae</taxon>
        <taxon>Archangiaceae</taxon>
        <taxon>Archangium</taxon>
    </lineage>
</organism>
<keyword evidence="3" id="KW-0175">Coiled coil</keyword>
<evidence type="ECO:0000256" key="4">
    <source>
        <dbReference type="RuleBase" id="RU003651"/>
    </source>
</evidence>
<dbReference type="GO" id="GO:0016887">
    <property type="term" value="F:ATP hydrolysis activity"/>
    <property type="evidence" value="ECO:0007669"/>
    <property type="project" value="InterPro"/>
</dbReference>
<dbReference type="Gene3D" id="1.25.40.10">
    <property type="entry name" value="Tetratricopeptide repeat domain"/>
    <property type="match status" value="1"/>
</dbReference>
<evidence type="ECO:0000256" key="2">
    <source>
        <dbReference type="ARBA" id="ARBA00022840"/>
    </source>
</evidence>
<keyword evidence="1 4" id="KW-0547">Nucleotide-binding</keyword>
<dbReference type="InterPro" id="IPR011990">
    <property type="entry name" value="TPR-like_helical_dom_sf"/>
</dbReference>
<feature type="domain" description="AAA+ ATPase" evidence="5">
    <location>
        <begin position="201"/>
        <end position="338"/>
    </location>
</feature>
<comment type="caution">
    <text evidence="6">The sequence shown here is derived from an EMBL/GenBank/DDBJ whole genome shotgun (WGS) entry which is preliminary data.</text>
</comment>
<dbReference type="FunFam" id="3.40.50.300:FF:001025">
    <property type="entry name" value="ATPase family, AAA domain-containing 2B"/>
    <property type="match status" value="1"/>
</dbReference>
<dbReference type="SMART" id="SM00382">
    <property type="entry name" value="AAA"/>
    <property type="match status" value="1"/>
</dbReference>
<keyword evidence="6" id="KW-0131">Cell cycle</keyword>
<evidence type="ECO:0000256" key="3">
    <source>
        <dbReference type="ARBA" id="ARBA00023054"/>
    </source>
</evidence>
<dbReference type="EMBL" id="JPMI01000129">
    <property type="protein sequence ID" value="KFA91783.1"/>
    <property type="molecule type" value="Genomic_DNA"/>
</dbReference>
<dbReference type="Gene3D" id="1.10.8.60">
    <property type="match status" value="1"/>
</dbReference>
<evidence type="ECO:0000259" key="5">
    <source>
        <dbReference type="SMART" id="SM00382"/>
    </source>
</evidence>
<dbReference type="Proteomes" id="UP000028547">
    <property type="component" value="Unassembled WGS sequence"/>
</dbReference>
<comment type="similarity">
    <text evidence="4">Belongs to the AAA ATPase family.</text>
</comment>
<protein>
    <submittedName>
        <fullName evidence="6">Cell division protein</fullName>
    </submittedName>
</protein>
<dbReference type="InterPro" id="IPR050168">
    <property type="entry name" value="AAA_ATPase_domain"/>
</dbReference>
<evidence type="ECO:0000256" key="1">
    <source>
        <dbReference type="ARBA" id="ARBA00022741"/>
    </source>
</evidence>
<dbReference type="InterPro" id="IPR003593">
    <property type="entry name" value="AAA+_ATPase"/>
</dbReference>
<dbReference type="InterPro" id="IPR003960">
    <property type="entry name" value="ATPase_AAA_CS"/>
</dbReference>
<dbReference type="Gene3D" id="3.40.50.300">
    <property type="entry name" value="P-loop containing nucleotide triphosphate hydrolases"/>
    <property type="match status" value="1"/>
</dbReference>
<dbReference type="RefSeq" id="WP_043397278.1">
    <property type="nucleotide sequence ID" value="NZ_JPMI01000129.1"/>
</dbReference>
<dbReference type="SUPFAM" id="SSF48452">
    <property type="entry name" value="TPR-like"/>
    <property type="match status" value="1"/>
</dbReference>
<evidence type="ECO:0000313" key="6">
    <source>
        <dbReference type="EMBL" id="KFA91783.1"/>
    </source>
</evidence>
<gene>
    <name evidence="6" type="ORF">Q664_19485</name>
</gene>
<dbReference type="PROSITE" id="PS00674">
    <property type="entry name" value="AAA"/>
    <property type="match status" value="1"/>
</dbReference>
<reference evidence="6 7" key="1">
    <citation type="submission" date="2014-07" db="EMBL/GenBank/DDBJ databases">
        <title>Draft Genome Sequence of Gephyronic Acid Producer, Cystobacter violaceus Strain Cb vi76.</title>
        <authorList>
            <person name="Stevens D.C."/>
            <person name="Young J."/>
            <person name="Carmichael R."/>
            <person name="Tan J."/>
            <person name="Taylor R.E."/>
        </authorList>
    </citation>
    <scope>NUCLEOTIDE SEQUENCE [LARGE SCALE GENOMIC DNA]</scope>
    <source>
        <strain evidence="6 7">Cb vi76</strain>
    </source>
</reference>
<dbReference type="PANTHER" id="PTHR23077">
    <property type="entry name" value="AAA-FAMILY ATPASE"/>
    <property type="match status" value="1"/>
</dbReference>
<proteinExistence type="inferred from homology"/>
<accession>A0A084STJ8</accession>
<dbReference type="Pfam" id="PF00004">
    <property type="entry name" value="AAA"/>
    <property type="match status" value="1"/>
</dbReference>
<dbReference type="PANTHER" id="PTHR23077:SF171">
    <property type="entry name" value="NUCLEAR VALOSIN-CONTAINING PROTEIN-LIKE"/>
    <property type="match status" value="1"/>
</dbReference>
<dbReference type="SUPFAM" id="SSF52540">
    <property type="entry name" value="P-loop containing nucleoside triphosphate hydrolases"/>
    <property type="match status" value="1"/>
</dbReference>
<keyword evidence="6" id="KW-0132">Cell division</keyword>
<dbReference type="GO" id="GO:0005524">
    <property type="term" value="F:ATP binding"/>
    <property type="evidence" value="ECO:0007669"/>
    <property type="project" value="UniProtKB-KW"/>
</dbReference>
<dbReference type="InterPro" id="IPR003959">
    <property type="entry name" value="ATPase_AAA_core"/>
</dbReference>
<dbReference type="InterPro" id="IPR027417">
    <property type="entry name" value="P-loop_NTPase"/>
</dbReference>
<sequence>MDDTTLASLKAALAASPDNAPLRGLVLKAHLERNEVPQARAILGDHAPDLFSEPDRLHAARTLFQSGEHERALLFCANHPAPEAALLSARALAALGRKDEARSSYQRAVSLNSTLEDRDLLAQLTASVRDVQPSAPGGPRLRVISNDDTSANEVDRVLAPPQTPLTFADVGGLEDIKKQIRKRIILPFQKPGLFERFKKKAGGGILLYGPPGCGKTLLARATAGECGATFYNIAISDILDMYIGESERKLHALFEKARQTTPAVLFFDELEALAAKRQFSREGTSAKLVSQFLAEMDGFAQNNAGVLILGATNTPWAIDPAFRRPGRFDRVLFVPPPDAAAREEILKLLLKDRPQESRLDLGFVVKHTSTFSGADLANVVETASDAAIERSLAEGNEAPITSADLKEALKEVKPTALEWLTTARNYARYANDAGQYDEVLAFLQAHGKS</sequence>
<dbReference type="GO" id="GO:0051301">
    <property type="term" value="P:cell division"/>
    <property type="evidence" value="ECO:0007669"/>
    <property type="project" value="UniProtKB-KW"/>
</dbReference>
<keyword evidence="2 4" id="KW-0067">ATP-binding</keyword>
<name>A0A084STJ8_9BACT</name>
<dbReference type="AlphaFoldDB" id="A0A084STJ8"/>
<evidence type="ECO:0000313" key="7">
    <source>
        <dbReference type="Proteomes" id="UP000028547"/>
    </source>
</evidence>